<proteinExistence type="predicted"/>
<sequence>MVGAYEESRRKRLEENRKRMEALNLPLLSQALQKSTSPKSSPLKQTKNRTIHKEVVVVRRSSRVANLPSPVYKEVVIDRVTIPRRAYNRHRDYSNRVYASDESRQQALDKAEELMSGLESECPTFIKSMLQSHISGGFWLMEFRLR</sequence>
<evidence type="ECO:0000313" key="2">
    <source>
        <dbReference type="EMBL" id="RDX67410.1"/>
    </source>
</evidence>
<dbReference type="EMBL" id="QJKJ01013012">
    <property type="protein sequence ID" value="RDX67410.1"/>
    <property type="molecule type" value="Genomic_DNA"/>
</dbReference>
<feature type="non-terminal residue" evidence="2">
    <location>
        <position position="1"/>
    </location>
</feature>
<dbReference type="STRING" id="157652.A0A371EMX6"/>
<protein>
    <submittedName>
        <fullName evidence="2">B3 domain-containing protein</fullName>
    </submittedName>
</protein>
<dbReference type="OrthoDB" id="1909330at2759"/>
<name>A0A371EMX6_MUCPR</name>
<evidence type="ECO:0000313" key="3">
    <source>
        <dbReference type="Proteomes" id="UP000257109"/>
    </source>
</evidence>
<reference evidence="2" key="1">
    <citation type="submission" date="2018-05" db="EMBL/GenBank/DDBJ databases">
        <title>Draft genome of Mucuna pruriens seed.</title>
        <authorList>
            <person name="Nnadi N.E."/>
            <person name="Vos R."/>
            <person name="Hasami M.H."/>
            <person name="Devisetty U.K."/>
            <person name="Aguiy J.C."/>
        </authorList>
    </citation>
    <scope>NUCLEOTIDE SEQUENCE [LARGE SCALE GENOMIC DNA]</scope>
    <source>
        <strain evidence="2">JCA_2017</strain>
    </source>
</reference>
<dbReference type="Proteomes" id="UP000257109">
    <property type="component" value="Unassembled WGS sequence"/>
</dbReference>
<gene>
    <name evidence="2" type="ORF">CR513_53724</name>
</gene>
<accession>A0A371EMX6</accession>
<feature type="region of interest" description="Disordered" evidence="1">
    <location>
        <begin position="28"/>
        <end position="48"/>
    </location>
</feature>
<keyword evidence="3" id="KW-1185">Reference proteome</keyword>
<feature type="compositionally biased region" description="Polar residues" evidence="1">
    <location>
        <begin position="30"/>
        <end position="45"/>
    </location>
</feature>
<comment type="caution">
    <text evidence="2">The sequence shown here is derived from an EMBL/GenBank/DDBJ whole genome shotgun (WGS) entry which is preliminary data.</text>
</comment>
<evidence type="ECO:0000256" key="1">
    <source>
        <dbReference type="SAM" id="MobiDB-lite"/>
    </source>
</evidence>
<dbReference type="AlphaFoldDB" id="A0A371EMX6"/>
<organism evidence="2 3">
    <name type="scientific">Mucuna pruriens</name>
    <name type="common">Velvet bean</name>
    <name type="synonym">Dolichos pruriens</name>
    <dbReference type="NCBI Taxonomy" id="157652"/>
    <lineage>
        <taxon>Eukaryota</taxon>
        <taxon>Viridiplantae</taxon>
        <taxon>Streptophyta</taxon>
        <taxon>Embryophyta</taxon>
        <taxon>Tracheophyta</taxon>
        <taxon>Spermatophyta</taxon>
        <taxon>Magnoliopsida</taxon>
        <taxon>eudicotyledons</taxon>
        <taxon>Gunneridae</taxon>
        <taxon>Pentapetalae</taxon>
        <taxon>rosids</taxon>
        <taxon>fabids</taxon>
        <taxon>Fabales</taxon>
        <taxon>Fabaceae</taxon>
        <taxon>Papilionoideae</taxon>
        <taxon>50 kb inversion clade</taxon>
        <taxon>NPAAA clade</taxon>
        <taxon>indigoferoid/millettioid clade</taxon>
        <taxon>Phaseoleae</taxon>
        <taxon>Mucuna</taxon>
    </lineage>
</organism>